<reference evidence="3 6" key="1">
    <citation type="submission" date="2015-09" db="EMBL/GenBank/DDBJ databases">
        <authorList>
            <consortium name="Pathogen Informatics"/>
        </authorList>
    </citation>
    <scope>NUCLEOTIDE SEQUENCE [LARGE SCALE GENOMIC DNA]</scope>
    <source>
        <strain evidence="3 6">2789STDY5608872</strain>
    </source>
</reference>
<reference evidence="4 7" key="2">
    <citation type="submission" date="2018-08" db="EMBL/GenBank/DDBJ databases">
        <title>A genome reference for cultivated species of the human gut microbiota.</title>
        <authorList>
            <person name="Zou Y."/>
            <person name="Xue W."/>
            <person name="Luo G."/>
        </authorList>
    </citation>
    <scope>NUCLEOTIDE SEQUENCE [LARGE SCALE GENOMIC DNA]</scope>
    <source>
        <strain evidence="4 7">AM30-4</strain>
    </source>
</reference>
<dbReference type="Proteomes" id="UP000284660">
    <property type="component" value="Unassembled WGS sequence"/>
</dbReference>
<dbReference type="Proteomes" id="UP000095591">
    <property type="component" value="Unassembled WGS sequence"/>
</dbReference>
<dbReference type="GO" id="GO:0006043">
    <property type="term" value="P:glucosamine catabolic process"/>
    <property type="evidence" value="ECO:0007669"/>
    <property type="project" value="TreeGrafter"/>
</dbReference>
<gene>
    <name evidence="3" type="primary">nagB_3</name>
    <name evidence="4" type="ORF">DW782_18730</name>
    <name evidence="3" type="ORF">ERS852429_04229</name>
    <name evidence="5" type="ORF">P2T59_16440</name>
</gene>
<reference evidence="5" key="3">
    <citation type="submission" date="2023-03" db="EMBL/GenBank/DDBJ databases">
        <title>Parabacteroides distasonis, a bacteria resistant against UC.</title>
        <authorList>
            <person name="Dai W."/>
        </authorList>
    </citation>
    <scope>NUCLEOTIDE SEQUENCE</scope>
    <source>
        <strain evidence="5">F1-28</strain>
    </source>
</reference>
<organism evidence="3 6">
    <name type="scientific">Parabacteroides distasonis</name>
    <dbReference type="NCBI Taxonomy" id="823"/>
    <lineage>
        <taxon>Bacteria</taxon>
        <taxon>Pseudomonadati</taxon>
        <taxon>Bacteroidota</taxon>
        <taxon>Bacteroidia</taxon>
        <taxon>Bacteroidales</taxon>
        <taxon>Tannerellaceae</taxon>
        <taxon>Parabacteroides</taxon>
    </lineage>
</organism>
<accession>A0A173W1W8</accession>
<dbReference type="InterPro" id="IPR037171">
    <property type="entry name" value="NagB/RpiA_transferase-like"/>
</dbReference>
<evidence type="ECO:0000313" key="6">
    <source>
        <dbReference type="Proteomes" id="UP000095591"/>
    </source>
</evidence>
<dbReference type="GO" id="GO:0006046">
    <property type="term" value="P:N-acetylglucosamine catabolic process"/>
    <property type="evidence" value="ECO:0007669"/>
    <property type="project" value="TreeGrafter"/>
</dbReference>
<dbReference type="InterPro" id="IPR004547">
    <property type="entry name" value="Glucosamine6P_isomerase"/>
</dbReference>
<protein>
    <submittedName>
        <fullName evidence="4">Galactosamine-6-phosphate isomerase</fullName>
    </submittedName>
    <submittedName>
        <fullName evidence="3">Glucosamine-6-phosphate deaminase 1</fullName>
        <ecNumber evidence="3">3.5.99.6</ecNumber>
    </submittedName>
</protein>
<dbReference type="GO" id="GO:0005829">
    <property type="term" value="C:cytosol"/>
    <property type="evidence" value="ECO:0007669"/>
    <property type="project" value="TreeGrafter"/>
</dbReference>
<evidence type="ECO:0000313" key="5">
    <source>
        <dbReference type="EMBL" id="WET63275.1"/>
    </source>
</evidence>
<dbReference type="PANTHER" id="PTHR11280">
    <property type="entry name" value="GLUCOSAMINE-6-PHOSPHATE ISOMERASE"/>
    <property type="match status" value="1"/>
</dbReference>
<dbReference type="NCBIfam" id="NF007291">
    <property type="entry name" value="PRK09762.1"/>
    <property type="match status" value="1"/>
</dbReference>
<dbReference type="GO" id="GO:0019262">
    <property type="term" value="P:N-acetylneuraminate catabolic process"/>
    <property type="evidence" value="ECO:0007669"/>
    <property type="project" value="TreeGrafter"/>
</dbReference>
<dbReference type="GO" id="GO:0004342">
    <property type="term" value="F:glucosamine-6-phosphate deaminase activity"/>
    <property type="evidence" value="ECO:0007669"/>
    <property type="project" value="UniProtKB-EC"/>
</dbReference>
<dbReference type="Proteomes" id="UP001221009">
    <property type="component" value="Chromosome"/>
</dbReference>
<keyword evidence="4" id="KW-0413">Isomerase</keyword>
<dbReference type="InterPro" id="IPR006148">
    <property type="entry name" value="Glc/Gal-6P_isomerase"/>
</dbReference>
<name>A0A173W1W8_PARDI</name>
<dbReference type="SUPFAM" id="SSF100950">
    <property type="entry name" value="NagB/RpiA/CoA transferase-like"/>
    <property type="match status" value="1"/>
</dbReference>
<dbReference type="GO" id="GO:0042802">
    <property type="term" value="F:identical protein binding"/>
    <property type="evidence" value="ECO:0007669"/>
    <property type="project" value="TreeGrafter"/>
</dbReference>
<feature type="domain" description="Glucosamine/galactosamine-6-phosphate isomerase" evidence="2">
    <location>
        <begin position="11"/>
        <end position="221"/>
    </location>
</feature>
<dbReference type="AlphaFoldDB" id="A0A173W1W8"/>
<dbReference type="RefSeq" id="WP_008773295.1">
    <property type="nucleotide sequence ID" value="NZ_CAJSZN010000014.1"/>
</dbReference>
<proteinExistence type="predicted"/>
<dbReference type="PANTHER" id="PTHR11280:SF5">
    <property type="entry name" value="GLUCOSAMINE-6-PHOSPHATE ISOMERASE"/>
    <property type="match status" value="1"/>
</dbReference>
<evidence type="ECO:0000259" key="2">
    <source>
        <dbReference type="Pfam" id="PF01182"/>
    </source>
</evidence>
<dbReference type="EMBL" id="QSJN01000015">
    <property type="protein sequence ID" value="RHD71717.1"/>
    <property type="molecule type" value="Genomic_DNA"/>
</dbReference>
<evidence type="ECO:0000313" key="3">
    <source>
        <dbReference type="EMBL" id="CUN33030.1"/>
    </source>
</evidence>
<dbReference type="InterPro" id="IPR018321">
    <property type="entry name" value="Glucosamine6P_isomerase_CS"/>
</dbReference>
<dbReference type="Gene3D" id="3.40.50.1360">
    <property type="match status" value="1"/>
</dbReference>
<dbReference type="EMBL" id="CYXP01000014">
    <property type="protein sequence ID" value="CUN33030.1"/>
    <property type="molecule type" value="Genomic_DNA"/>
</dbReference>
<sequence>MRIEICQSYEALSLKAKEIVTSELGQHKALTLCAATGGSPTRMYELLVEEAGRQPELFSQFTVLKLDEWGGIPMDHPGTCESYLRNYFVGPLQIPEDRYIAFQSDPENPEAECERIQQILDQKGPIDICILGIGMNGHIALNEPAPSLHTNCHVAHLSQKSLQHPMIAGDTEKPGYGLTLGMANIFQSRLIILLINGIKKREITQAFLEQKISTELPASLLWLHPNVICLIDREAAHSSN</sequence>
<keyword evidence="1 3" id="KW-0378">Hydrolase</keyword>
<evidence type="ECO:0000313" key="7">
    <source>
        <dbReference type="Proteomes" id="UP000284660"/>
    </source>
</evidence>
<dbReference type="GO" id="GO:0016853">
    <property type="term" value="F:isomerase activity"/>
    <property type="evidence" value="ECO:0007669"/>
    <property type="project" value="UniProtKB-KW"/>
</dbReference>
<dbReference type="EC" id="3.5.99.6" evidence="3"/>
<dbReference type="EMBL" id="CP120353">
    <property type="protein sequence ID" value="WET63275.1"/>
    <property type="molecule type" value="Genomic_DNA"/>
</dbReference>
<dbReference type="GO" id="GO:0005975">
    <property type="term" value="P:carbohydrate metabolic process"/>
    <property type="evidence" value="ECO:0007669"/>
    <property type="project" value="InterPro"/>
</dbReference>
<evidence type="ECO:0000256" key="1">
    <source>
        <dbReference type="ARBA" id="ARBA00022801"/>
    </source>
</evidence>
<evidence type="ECO:0000313" key="4">
    <source>
        <dbReference type="EMBL" id="RHD71717.1"/>
    </source>
</evidence>
<dbReference type="PROSITE" id="PS01161">
    <property type="entry name" value="GLC_GALNAC_ISOMERASE"/>
    <property type="match status" value="1"/>
</dbReference>
<dbReference type="Pfam" id="PF01182">
    <property type="entry name" value="Glucosamine_iso"/>
    <property type="match status" value="1"/>
</dbReference>